<comment type="caution">
    <text evidence="11">The sequence shown here is derived from an EMBL/GenBank/DDBJ whole genome shotgun (WGS) entry which is preliminary data.</text>
</comment>
<dbReference type="GO" id="GO:0009252">
    <property type="term" value="P:peptidoglycan biosynthetic process"/>
    <property type="evidence" value="ECO:0007669"/>
    <property type="project" value="UniProtKB-UniPathway"/>
</dbReference>
<evidence type="ECO:0000313" key="12">
    <source>
        <dbReference type="Proteomes" id="UP000286576"/>
    </source>
</evidence>
<comment type="similarity">
    <text evidence="2">Belongs to the YkuD family.</text>
</comment>
<dbReference type="SUPFAM" id="SSF141523">
    <property type="entry name" value="L,D-transpeptidase catalytic domain-like"/>
    <property type="match status" value="1"/>
</dbReference>
<dbReference type="CDD" id="cd16913">
    <property type="entry name" value="YkuD_like"/>
    <property type="match status" value="1"/>
</dbReference>
<evidence type="ECO:0000313" key="11">
    <source>
        <dbReference type="EMBL" id="RIV85125.1"/>
    </source>
</evidence>
<dbReference type="EMBL" id="QXFL01000005">
    <property type="protein sequence ID" value="RIV85125.1"/>
    <property type="molecule type" value="Genomic_DNA"/>
</dbReference>
<protein>
    <submittedName>
        <fullName evidence="11">L,D-transpeptidase</fullName>
    </submittedName>
</protein>
<dbReference type="InterPro" id="IPR005490">
    <property type="entry name" value="LD_TPept_cat_dom"/>
</dbReference>
<keyword evidence="3" id="KW-0808">Transferase</keyword>
<keyword evidence="12" id="KW-1185">Reference proteome</keyword>
<dbReference type="InterPro" id="IPR052905">
    <property type="entry name" value="LD-transpeptidase_YkuD-like"/>
</dbReference>
<evidence type="ECO:0000259" key="10">
    <source>
        <dbReference type="PROSITE" id="PS52029"/>
    </source>
</evidence>
<sequence length="458" mass="50072">MVNKGAIRMRLAQFGSLGLATMLATSPAAAQTLFAQDPLQQDDAAPVTSTPGAETREVVQQDPRLARVQRWSVDNAMALAAVVEAIGAEGLDPADYRPDLLRAEIERGESAALDARASGVFTWLVEDLRDGRTPMEARRQWFVVDPDADLLPTGKLMADALESGDVAGVIASLAPTHEDYEALREALAAADDGDTQERRLILANMDRWRWLPRDLGGQYLLTNVPEYQLRLMVNGQIIRTYRTIVGAPGRTATPQLMETVEGVVFNPTWTVPQSIVVGEGLGNRVLNNPTWARNNGYRATRGANGFVTVVQQPGPGNSLGMMKLDMPNPHAIFLHDTPARNLFNSDNRARSHGCIRVERALELAMTVAILGGGATRDEAVAISRGGEYTRVPVERTMPVYITYFTYGVDVDGNLRQFNDIYDRDAPVLAALDAPRVGNRARETDEEVIEVVDDLNSII</sequence>
<dbReference type="GO" id="GO:0016740">
    <property type="term" value="F:transferase activity"/>
    <property type="evidence" value="ECO:0007669"/>
    <property type="project" value="UniProtKB-KW"/>
</dbReference>
<comment type="pathway">
    <text evidence="1 7">Cell wall biogenesis; peptidoglycan biosynthesis.</text>
</comment>
<dbReference type="PANTHER" id="PTHR41533:SF2">
    <property type="entry name" value="BLR7131 PROTEIN"/>
    <property type="match status" value="1"/>
</dbReference>
<dbReference type="GO" id="GO:0004180">
    <property type="term" value="F:carboxypeptidase activity"/>
    <property type="evidence" value="ECO:0007669"/>
    <property type="project" value="UniProtKB-ARBA"/>
</dbReference>
<evidence type="ECO:0000256" key="7">
    <source>
        <dbReference type="PROSITE-ProRule" id="PRU01373"/>
    </source>
</evidence>
<dbReference type="UniPathway" id="UPA00219"/>
<organism evidence="11 12">
    <name type="scientific">Aurantiacibacter zhengii</name>
    <dbReference type="NCBI Taxonomy" id="2307003"/>
    <lineage>
        <taxon>Bacteria</taxon>
        <taxon>Pseudomonadati</taxon>
        <taxon>Pseudomonadota</taxon>
        <taxon>Alphaproteobacteria</taxon>
        <taxon>Sphingomonadales</taxon>
        <taxon>Erythrobacteraceae</taxon>
        <taxon>Aurantiacibacter</taxon>
    </lineage>
</organism>
<dbReference type="PANTHER" id="PTHR41533">
    <property type="entry name" value="L,D-TRANSPEPTIDASE HI_1667-RELATED"/>
    <property type="match status" value="1"/>
</dbReference>
<proteinExistence type="inferred from homology"/>
<evidence type="ECO:0000256" key="6">
    <source>
        <dbReference type="ARBA" id="ARBA00023316"/>
    </source>
</evidence>
<feature type="active site" description="Proton donor/acceptor" evidence="7">
    <location>
        <position position="335"/>
    </location>
</feature>
<evidence type="ECO:0000256" key="2">
    <source>
        <dbReference type="ARBA" id="ARBA00005992"/>
    </source>
</evidence>
<dbReference type="GO" id="GO:0008360">
    <property type="term" value="P:regulation of cell shape"/>
    <property type="evidence" value="ECO:0007669"/>
    <property type="project" value="UniProtKB-UniRule"/>
</dbReference>
<dbReference type="Gene3D" id="2.40.440.10">
    <property type="entry name" value="L,D-transpeptidase catalytic domain-like"/>
    <property type="match status" value="1"/>
</dbReference>
<dbReference type="InterPro" id="IPR045380">
    <property type="entry name" value="LD_TPept_scaffold_dom"/>
</dbReference>
<accession>A0A418NRC0</accession>
<dbReference type="Proteomes" id="UP000286576">
    <property type="component" value="Unassembled WGS sequence"/>
</dbReference>
<feature type="region of interest" description="Disordered" evidence="8">
    <location>
        <begin position="40"/>
        <end position="60"/>
    </location>
</feature>
<keyword evidence="5 7" id="KW-0573">Peptidoglycan synthesis</keyword>
<evidence type="ECO:0000256" key="1">
    <source>
        <dbReference type="ARBA" id="ARBA00004752"/>
    </source>
</evidence>
<dbReference type="GO" id="GO:0071555">
    <property type="term" value="P:cell wall organization"/>
    <property type="evidence" value="ECO:0007669"/>
    <property type="project" value="UniProtKB-UniRule"/>
</dbReference>
<name>A0A418NRC0_9SPHN</name>
<dbReference type="InterPro" id="IPR038063">
    <property type="entry name" value="Transpep_catalytic_dom"/>
</dbReference>
<keyword evidence="9" id="KW-0732">Signal</keyword>
<evidence type="ECO:0000256" key="8">
    <source>
        <dbReference type="SAM" id="MobiDB-lite"/>
    </source>
</evidence>
<dbReference type="AlphaFoldDB" id="A0A418NRC0"/>
<gene>
    <name evidence="11" type="ORF">D2V07_12645</name>
</gene>
<evidence type="ECO:0000256" key="9">
    <source>
        <dbReference type="SAM" id="SignalP"/>
    </source>
</evidence>
<dbReference type="Pfam" id="PF03734">
    <property type="entry name" value="YkuD"/>
    <property type="match status" value="1"/>
</dbReference>
<keyword evidence="6 7" id="KW-0961">Cell wall biogenesis/degradation</keyword>
<evidence type="ECO:0000256" key="3">
    <source>
        <dbReference type="ARBA" id="ARBA00022679"/>
    </source>
</evidence>
<evidence type="ECO:0000256" key="4">
    <source>
        <dbReference type="ARBA" id="ARBA00022960"/>
    </source>
</evidence>
<dbReference type="PROSITE" id="PS52029">
    <property type="entry name" value="LD_TPASE"/>
    <property type="match status" value="1"/>
</dbReference>
<feature type="chain" id="PRO_5019020422" evidence="9">
    <location>
        <begin position="31"/>
        <end position="458"/>
    </location>
</feature>
<feature type="active site" description="Nucleophile" evidence="7">
    <location>
        <position position="354"/>
    </location>
</feature>
<dbReference type="OrthoDB" id="9778545at2"/>
<feature type="domain" description="L,D-TPase catalytic" evidence="10">
    <location>
        <begin position="218"/>
        <end position="383"/>
    </location>
</feature>
<dbReference type="Pfam" id="PF20142">
    <property type="entry name" value="Scaffold"/>
    <property type="match status" value="1"/>
</dbReference>
<evidence type="ECO:0000256" key="5">
    <source>
        <dbReference type="ARBA" id="ARBA00022984"/>
    </source>
</evidence>
<feature type="signal peptide" evidence="9">
    <location>
        <begin position="1"/>
        <end position="30"/>
    </location>
</feature>
<keyword evidence="4 7" id="KW-0133">Cell shape</keyword>
<reference evidence="11 12" key="1">
    <citation type="submission" date="2018-08" db="EMBL/GenBank/DDBJ databases">
        <title>Erythrobacter zhengii sp.nov., a bacterium isolated from deep-sea sediment.</title>
        <authorList>
            <person name="Fang C."/>
            <person name="Wu Y.-H."/>
            <person name="Sun C."/>
            <person name="Wang H."/>
            <person name="Cheng H."/>
            <person name="Meng F.-X."/>
            <person name="Wang C.-S."/>
            <person name="Xu X.-W."/>
        </authorList>
    </citation>
    <scope>NUCLEOTIDE SEQUENCE [LARGE SCALE GENOMIC DNA]</scope>
    <source>
        <strain evidence="11 12">V18</strain>
    </source>
</reference>